<organism evidence="1 2">
    <name type="scientific">Scophthalmus maximus</name>
    <name type="common">Turbot</name>
    <name type="synonym">Psetta maxima</name>
    <dbReference type="NCBI Taxonomy" id="52904"/>
    <lineage>
        <taxon>Eukaryota</taxon>
        <taxon>Metazoa</taxon>
        <taxon>Chordata</taxon>
        <taxon>Craniata</taxon>
        <taxon>Vertebrata</taxon>
        <taxon>Euteleostomi</taxon>
        <taxon>Actinopterygii</taxon>
        <taxon>Neopterygii</taxon>
        <taxon>Teleostei</taxon>
        <taxon>Neoteleostei</taxon>
        <taxon>Acanthomorphata</taxon>
        <taxon>Carangaria</taxon>
        <taxon>Pleuronectiformes</taxon>
        <taxon>Pleuronectoidei</taxon>
        <taxon>Scophthalmidae</taxon>
        <taxon>Scophthalmus</taxon>
    </lineage>
</organism>
<dbReference type="EMBL" id="VEVO01000004">
    <property type="protein sequence ID" value="KAF0043070.1"/>
    <property type="molecule type" value="Genomic_DNA"/>
</dbReference>
<gene>
    <name evidence="1" type="ORF">F2P81_004407</name>
</gene>
<evidence type="ECO:0000313" key="2">
    <source>
        <dbReference type="Proteomes" id="UP000438429"/>
    </source>
</evidence>
<comment type="caution">
    <text evidence="1">The sequence shown here is derived from an EMBL/GenBank/DDBJ whole genome shotgun (WGS) entry which is preliminary data.</text>
</comment>
<evidence type="ECO:0000313" key="1">
    <source>
        <dbReference type="EMBL" id="KAF0043070.1"/>
    </source>
</evidence>
<sequence length="89" mass="9804">MLSPRLLPFSDGYMKTVLHGGRFRPLQHTVIPGVLHIYALRTAIVLRSDHCRCWLLENERQRRQCSGGGGSSASGGVAAHYTAHTRYGG</sequence>
<reference evidence="1 2" key="1">
    <citation type="submission" date="2019-06" db="EMBL/GenBank/DDBJ databases">
        <title>Draft genomes of female and male turbot (Scophthalmus maximus).</title>
        <authorList>
            <person name="Xu H."/>
            <person name="Xu X.-W."/>
            <person name="Shao C."/>
            <person name="Chen S."/>
        </authorList>
    </citation>
    <scope>NUCLEOTIDE SEQUENCE [LARGE SCALE GENOMIC DNA]</scope>
    <source>
        <strain evidence="1">Ysfricsl-2016a</strain>
        <tissue evidence="1">Blood</tissue>
    </source>
</reference>
<dbReference type="Proteomes" id="UP000438429">
    <property type="component" value="Unassembled WGS sequence"/>
</dbReference>
<accession>A0A6A4TH27</accession>
<protein>
    <submittedName>
        <fullName evidence="1">Uncharacterized protein</fullName>
    </submittedName>
</protein>
<proteinExistence type="predicted"/>
<dbReference type="AlphaFoldDB" id="A0A6A4TH27"/>
<name>A0A6A4TH27_SCOMX</name>